<dbReference type="RefSeq" id="WP_275711987.1">
    <property type="nucleotide sequence ID" value="NZ_JAKLTN010000004.1"/>
</dbReference>
<dbReference type="Proteomes" id="UP001165384">
    <property type="component" value="Unassembled WGS sequence"/>
</dbReference>
<dbReference type="Pfam" id="PF04972">
    <property type="entry name" value="BON"/>
    <property type="match status" value="1"/>
</dbReference>
<comment type="caution">
    <text evidence="3">The sequence shown here is derived from an EMBL/GenBank/DDBJ whole genome shotgun (WGS) entry which is preliminary data.</text>
</comment>
<dbReference type="InterPro" id="IPR051686">
    <property type="entry name" value="Lipoprotein_DolP"/>
</dbReference>
<dbReference type="PROSITE" id="PS50914">
    <property type="entry name" value="BON"/>
    <property type="match status" value="1"/>
</dbReference>
<dbReference type="SMART" id="SM00749">
    <property type="entry name" value="BON"/>
    <property type="match status" value="1"/>
</dbReference>
<sequence length="108" mass="11301">MKSPLAICLGLGIMLAPMVAGAADADTDRSSARTYVKDSAITAKVKARLASDKMSSLAKIKVDTDRDGVVYLSGTVASQSEAERAITVARETEGVRTVQSDLKVSPSK</sequence>
<dbReference type="InterPro" id="IPR007055">
    <property type="entry name" value="BON_dom"/>
</dbReference>
<keyword evidence="4" id="KW-1185">Reference proteome</keyword>
<keyword evidence="1" id="KW-0732">Signal</keyword>
<organism evidence="3 4">
    <name type="scientific">Dechloromonas hankyongensis</name>
    <dbReference type="NCBI Taxonomy" id="2908002"/>
    <lineage>
        <taxon>Bacteria</taxon>
        <taxon>Pseudomonadati</taxon>
        <taxon>Pseudomonadota</taxon>
        <taxon>Betaproteobacteria</taxon>
        <taxon>Rhodocyclales</taxon>
        <taxon>Azonexaceae</taxon>
        <taxon>Dechloromonas</taxon>
    </lineage>
</organism>
<evidence type="ECO:0000313" key="3">
    <source>
        <dbReference type="EMBL" id="MCG2578606.1"/>
    </source>
</evidence>
<gene>
    <name evidence="3" type="ORF">LZ012_16535</name>
</gene>
<protein>
    <submittedName>
        <fullName evidence="3">BON domain-containing protein</fullName>
    </submittedName>
</protein>
<dbReference type="PANTHER" id="PTHR34606">
    <property type="entry name" value="BON DOMAIN-CONTAINING PROTEIN"/>
    <property type="match status" value="1"/>
</dbReference>
<proteinExistence type="predicted"/>
<feature type="domain" description="BON" evidence="2">
    <location>
        <begin position="37"/>
        <end position="106"/>
    </location>
</feature>
<reference evidence="3" key="1">
    <citation type="submission" date="2022-01" db="EMBL/GenBank/DDBJ databases">
        <authorList>
            <person name="Jo J.-H."/>
            <person name="Im W.-T."/>
        </authorList>
    </citation>
    <scope>NUCLEOTIDE SEQUENCE</scope>
    <source>
        <strain evidence="3">XY25</strain>
    </source>
</reference>
<feature type="chain" id="PRO_5045325846" evidence="1">
    <location>
        <begin position="23"/>
        <end position="108"/>
    </location>
</feature>
<evidence type="ECO:0000313" key="4">
    <source>
        <dbReference type="Proteomes" id="UP001165384"/>
    </source>
</evidence>
<name>A0ABS9K638_9RHOO</name>
<dbReference type="Gene3D" id="3.30.1340.30">
    <property type="match status" value="1"/>
</dbReference>
<evidence type="ECO:0000256" key="1">
    <source>
        <dbReference type="SAM" id="SignalP"/>
    </source>
</evidence>
<accession>A0ABS9K638</accession>
<dbReference type="PANTHER" id="PTHR34606:SF16">
    <property type="entry name" value="BON DOMAIN-CONTAINING PROTEIN"/>
    <property type="match status" value="1"/>
</dbReference>
<feature type="signal peptide" evidence="1">
    <location>
        <begin position="1"/>
        <end position="22"/>
    </location>
</feature>
<evidence type="ECO:0000259" key="2">
    <source>
        <dbReference type="PROSITE" id="PS50914"/>
    </source>
</evidence>
<dbReference type="InterPro" id="IPR014004">
    <property type="entry name" value="Transpt-assoc_nodulatn_dom_bac"/>
</dbReference>
<dbReference type="EMBL" id="JAKLTN010000004">
    <property type="protein sequence ID" value="MCG2578606.1"/>
    <property type="molecule type" value="Genomic_DNA"/>
</dbReference>